<dbReference type="CDD" id="cd00075">
    <property type="entry name" value="HATPase"/>
    <property type="match status" value="1"/>
</dbReference>
<dbReference type="InterPro" id="IPR000700">
    <property type="entry name" value="PAS-assoc_C"/>
</dbReference>
<dbReference type="InterPro" id="IPR003594">
    <property type="entry name" value="HATPase_dom"/>
</dbReference>
<dbReference type="InterPro" id="IPR035965">
    <property type="entry name" value="PAS-like_dom_sf"/>
</dbReference>
<dbReference type="SMART" id="SM00388">
    <property type="entry name" value="HisKA"/>
    <property type="match status" value="1"/>
</dbReference>
<accession>A0ABD5Y9B9</accession>
<keyword evidence="5" id="KW-0418">Kinase</keyword>
<dbReference type="InterPro" id="IPR003661">
    <property type="entry name" value="HisK_dim/P_dom"/>
</dbReference>
<evidence type="ECO:0000256" key="3">
    <source>
        <dbReference type="ARBA" id="ARBA00022553"/>
    </source>
</evidence>
<dbReference type="SUPFAM" id="SSF55874">
    <property type="entry name" value="ATPase domain of HSP90 chaperone/DNA topoisomerase II/histidine kinase"/>
    <property type="match status" value="1"/>
</dbReference>
<feature type="domain" description="PAC" evidence="9">
    <location>
        <begin position="83"/>
        <end position="144"/>
    </location>
</feature>
<protein>
    <recommendedName>
        <fullName evidence="2">histidine kinase</fullName>
        <ecNumber evidence="2">2.7.13.3</ecNumber>
    </recommendedName>
</protein>
<dbReference type="InterPro" id="IPR004358">
    <property type="entry name" value="Sig_transdc_His_kin-like_C"/>
</dbReference>
<dbReference type="InterPro" id="IPR013767">
    <property type="entry name" value="PAS_fold"/>
</dbReference>
<dbReference type="Gene3D" id="1.10.287.130">
    <property type="match status" value="1"/>
</dbReference>
<keyword evidence="4" id="KW-0808">Transferase</keyword>
<dbReference type="InterPro" id="IPR050736">
    <property type="entry name" value="Sensor_HK_Regulatory"/>
</dbReference>
<dbReference type="PRINTS" id="PR00344">
    <property type="entry name" value="BCTRLSENSOR"/>
</dbReference>
<gene>
    <name evidence="10" type="ORF">ACFQMK_02800</name>
</gene>
<dbReference type="AlphaFoldDB" id="A0ABD5Y9B9"/>
<dbReference type="EMBL" id="JBHSZZ010000011">
    <property type="protein sequence ID" value="MFC7185833.1"/>
    <property type="molecule type" value="Genomic_DNA"/>
</dbReference>
<dbReference type="Pfam" id="PF00512">
    <property type="entry name" value="HisKA"/>
    <property type="match status" value="1"/>
</dbReference>
<evidence type="ECO:0000256" key="2">
    <source>
        <dbReference type="ARBA" id="ARBA00012438"/>
    </source>
</evidence>
<dbReference type="InterPro" id="IPR036097">
    <property type="entry name" value="HisK_dim/P_sf"/>
</dbReference>
<name>A0ABD5Y9B9_9EURY</name>
<evidence type="ECO:0000256" key="6">
    <source>
        <dbReference type="ARBA" id="ARBA00023012"/>
    </source>
</evidence>
<evidence type="ECO:0000259" key="9">
    <source>
        <dbReference type="PROSITE" id="PS50113"/>
    </source>
</evidence>
<dbReference type="Pfam" id="PF00989">
    <property type="entry name" value="PAS"/>
    <property type="match status" value="1"/>
</dbReference>
<evidence type="ECO:0000256" key="4">
    <source>
        <dbReference type="ARBA" id="ARBA00022679"/>
    </source>
</evidence>
<dbReference type="InterPro" id="IPR036890">
    <property type="entry name" value="HATPase_C_sf"/>
</dbReference>
<proteinExistence type="predicted"/>
<organism evidence="10 11">
    <name type="scientific">Halorubrum yunnanense</name>
    <dbReference type="NCBI Taxonomy" id="1526162"/>
    <lineage>
        <taxon>Archaea</taxon>
        <taxon>Methanobacteriati</taxon>
        <taxon>Methanobacteriota</taxon>
        <taxon>Stenosarchaea group</taxon>
        <taxon>Halobacteria</taxon>
        <taxon>Halobacteriales</taxon>
        <taxon>Haloferacaceae</taxon>
        <taxon>Halorubrum</taxon>
    </lineage>
</organism>
<dbReference type="RefSeq" id="WP_267662817.1">
    <property type="nucleotide sequence ID" value="NZ_JAODIX010000011.1"/>
</dbReference>
<dbReference type="InterPro" id="IPR000014">
    <property type="entry name" value="PAS"/>
</dbReference>
<dbReference type="Gene3D" id="3.30.565.10">
    <property type="entry name" value="Histidine kinase-like ATPase, C-terminal domain"/>
    <property type="match status" value="1"/>
</dbReference>
<dbReference type="EC" id="2.7.13.3" evidence="2"/>
<feature type="domain" description="Histidine kinase" evidence="7">
    <location>
        <begin position="155"/>
        <end position="343"/>
    </location>
</feature>
<dbReference type="PROSITE" id="PS50113">
    <property type="entry name" value="PAC"/>
    <property type="match status" value="1"/>
</dbReference>
<evidence type="ECO:0000256" key="1">
    <source>
        <dbReference type="ARBA" id="ARBA00000085"/>
    </source>
</evidence>
<comment type="catalytic activity">
    <reaction evidence="1">
        <text>ATP + protein L-histidine = ADP + protein N-phospho-L-histidine.</text>
        <dbReference type="EC" id="2.7.13.3"/>
    </reaction>
</comment>
<dbReference type="SMART" id="SM00387">
    <property type="entry name" value="HATPase_c"/>
    <property type="match status" value="1"/>
</dbReference>
<dbReference type="NCBIfam" id="TIGR00229">
    <property type="entry name" value="sensory_box"/>
    <property type="match status" value="1"/>
</dbReference>
<comment type="caution">
    <text evidence="10">The sequence shown here is derived from an EMBL/GenBank/DDBJ whole genome shotgun (WGS) entry which is preliminary data.</text>
</comment>
<reference evidence="10 11" key="1">
    <citation type="journal article" date="2019" name="Int. J. Syst. Evol. Microbiol.">
        <title>The Global Catalogue of Microorganisms (GCM) 10K type strain sequencing project: providing services to taxonomists for standard genome sequencing and annotation.</title>
        <authorList>
            <consortium name="The Broad Institute Genomics Platform"/>
            <consortium name="The Broad Institute Genome Sequencing Center for Infectious Disease"/>
            <person name="Wu L."/>
            <person name="Ma J."/>
        </authorList>
    </citation>
    <scope>NUCLEOTIDE SEQUENCE [LARGE SCALE GENOMIC DNA]</scope>
    <source>
        <strain evidence="10 11">Q85</strain>
    </source>
</reference>
<dbReference type="PROSITE" id="PS50112">
    <property type="entry name" value="PAS"/>
    <property type="match status" value="1"/>
</dbReference>
<dbReference type="GO" id="GO:0004673">
    <property type="term" value="F:protein histidine kinase activity"/>
    <property type="evidence" value="ECO:0007669"/>
    <property type="project" value="UniProtKB-EC"/>
</dbReference>
<dbReference type="InterPro" id="IPR005467">
    <property type="entry name" value="His_kinase_dom"/>
</dbReference>
<dbReference type="SUPFAM" id="SSF55785">
    <property type="entry name" value="PYP-like sensor domain (PAS domain)"/>
    <property type="match status" value="1"/>
</dbReference>
<feature type="domain" description="PAS" evidence="8">
    <location>
        <begin position="9"/>
        <end position="79"/>
    </location>
</feature>
<keyword evidence="6" id="KW-0902">Two-component regulatory system</keyword>
<dbReference type="SMART" id="SM00091">
    <property type="entry name" value="PAS"/>
    <property type="match status" value="1"/>
</dbReference>
<dbReference type="CDD" id="cd00130">
    <property type="entry name" value="PAS"/>
    <property type="match status" value="1"/>
</dbReference>
<dbReference type="SUPFAM" id="SSF47384">
    <property type="entry name" value="Homodimeric domain of signal transducing histidine kinase"/>
    <property type="match status" value="1"/>
</dbReference>
<dbReference type="Pfam" id="PF02518">
    <property type="entry name" value="HATPase_c"/>
    <property type="match status" value="1"/>
</dbReference>
<dbReference type="Gene3D" id="3.30.450.20">
    <property type="entry name" value="PAS domain"/>
    <property type="match status" value="1"/>
</dbReference>
<dbReference type="PROSITE" id="PS50109">
    <property type="entry name" value="HIS_KIN"/>
    <property type="match status" value="1"/>
</dbReference>
<evidence type="ECO:0000259" key="8">
    <source>
        <dbReference type="PROSITE" id="PS50112"/>
    </source>
</evidence>
<evidence type="ECO:0000259" key="7">
    <source>
        <dbReference type="PROSITE" id="PS50109"/>
    </source>
</evidence>
<evidence type="ECO:0000313" key="10">
    <source>
        <dbReference type="EMBL" id="MFC7185833.1"/>
    </source>
</evidence>
<dbReference type="PANTHER" id="PTHR43711:SF1">
    <property type="entry name" value="HISTIDINE KINASE 1"/>
    <property type="match status" value="1"/>
</dbReference>
<evidence type="ECO:0000256" key="5">
    <source>
        <dbReference type="ARBA" id="ARBA00022777"/>
    </source>
</evidence>
<dbReference type="GO" id="GO:0000160">
    <property type="term" value="P:phosphorelay signal transduction system"/>
    <property type="evidence" value="ECO:0007669"/>
    <property type="project" value="UniProtKB-KW"/>
</dbReference>
<dbReference type="CDD" id="cd00082">
    <property type="entry name" value="HisKA"/>
    <property type="match status" value="1"/>
</dbReference>
<dbReference type="PANTHER" id="PTHR43711">
    <property type="entry name" value="TWO-COMPONENT HISTIDINE KINASE"/>
    <property type="match status" value="1"/>
</dbReference>
<dbReference type="Proteomes" id="UP001596390">
    <property type="component" value="Unassembled WGS sequence"/>
</dbReference>
<keyword evidence="11" id="KW-1185">Reference proteome</keyword>
<keyword evidence="3" id="KW-0597">Phosphoprotein</keyword>
<sequence length="349" mass="38768">MDDSRREREIRRYETILESLDDAVYAVRPDGTIAYVNDRYAEMKGASREELIGTDIYDWVTEEAAEKAREVRREMAAGEREAGAVEYEFLTADGERFPVEMRFSRLAGEKSEDAGGEDGLGGLDRVGVIRDVSERKRREEVLREKNERLEEFASIVSHDLRNPLSVAEGRLDLAREECDSEHLDAIADAHERMGSLIDDLLTLARDGDGVEEVERVSLRRIVEECWEGVETADATLRIETDRAVRADRSRLKQVFENLVRNSVEHAGEGVTVAVSDVDGGFYVADDGPGIPESDREAVFEVGYTTNDDGTGFGLEIVDAVAAAHGWDVRVAESADGGARFEFTGVDVVD</sequence>
<evidence type="ECO:0000313" key="11">
    <source>
        <dbReference type="Proteomes" id="UP001596390"/>
    </source>
</evidence>